<evidence type="ECO:0000313" key="8">
    <source>
        <dbReference type="EMBL" id="MQR26854.1"/>
    </source>
</evidence>
<dbReference type="InterPro" id="IPR035906">
    <property type="entry name" value="MetI-like_sf"/>
</dbReference>
<dbReference type="InterPro" id="IPR043429">
    <property type="entry name" value="ArtM/GltK/GlnP/TcyL/YhdX-like"/>
</dbReference>
<dbReference type="OMA" id="YYILPRQ"/>
<accession>A0A843Z0V0</accession>
<feature type="transmembrane region" description="Helical" evidence="7">
    <location>
        <begin position="166"/>
        <end position="183"/>
    </location>
</feature>
<proteinExistence type="inferred from homology"/>
<dbReference type="InterPro" id="IPR000515">
    <property type="entry name" value="MetI-like"/>
</dbReference>
<dbReference type="InterPro" id="IPR010065">
    <property type="entry name" value="AA_ABC_transptr_permease_3TM"/>
</dbReference>
<dbReference type="SUPFAM" id="SSF161098">
    <property type="entry name" value="MetI-like"/>
    <property type="match status" value="1"/>
</dbReference>
<evidence type="ECO:0000256" key="4">
    <source>
        <dbReference type="ARBA" id="ARBA00022692"/>
    </source>
</evidence>
<keyword evidence="5 7" id="KW-1133">Transmembrane helix</keyword>
<evidence type="ECO:0000256" key="6">
    <source>
        <dbReference type="ARBA" id="ARBA00023136"/>
    </source>
</evidence>
<dbReference type="GeneID" id="29576881"/>
<dbReference type="GO" id="GO:0022857">
    <property type="term" value="F:transmembrane transporter activity"/>
    <property type="evidence" value="ECO:0007669"/>
    <property type="project" value="InterPro"/>
</dbReference>
<keyword evidence="2 7" id="KW-0813">Transport</keyword>
<comment type="caution">
    <text evidence="8">The sequence shown here is derived from an EMBL/GenBank/DDBJ whole genome shotgun (WGS) entry which is preliminary data.</text>
</comment>
<dbReference type="Gene3D" id="1.10.3720.10">
    <property type="entry name" value="MetI-like"/>
    <property type="match status" value="1"/>
</dbReference>
<evidence type="ECO:0000256" key="5">
    <source>
        <dbReference type="ARBA" id="ARBA00022989"/>
    </source>
</evidence>
<dbReference type="CDD" id="cd06261">
    <property type="entry name" value="TM_PBP2"/>
    <property type="match status" value="1"/>
</dbReference>
<evidence type="ECO:0000256" key="1">
    <source>
        <dbReference type="ARBA" id="ARBA00004651"/>
    </source>
</evidence>
<dbReference type="AlphaFoldDB" id="A0A843Z0V0"/>
<feature type="transmembrane region" description="Helical" evidence="7">
    <location>
        <begin position="22"/>
        <end position="48"/>
    </location>
</feature>
<sequence length="226" mass="25451">MQILTISTIFAGNNLFRLLNGLVVTIEISLISIILGTILGVILGSLWSAAGTLIKPIFKAYLEIFRVVPTIPLLFLFYYIFPRNLNINLSAMQVSILVFSLWFAAELSDIVRGAIQSISKSQRENAYSIGLTTLQTYRYVLIPQSVPNILPAFINLSSRIIKTTSILLLISVTDVITVGQQIIEANAQDTAVPLLIYGFIALLYFLINYLLSHFSRRLERKYRKYE</sequence>
<organism evidence="8 9">
    <name type="scientific">Leuconostoc mesenteroides</name>
    <dbReference type="NCBI Taxonomy" id="1245"/>
    <lineage>
        <taxon>Bacteria</taxon>
        <taxon>Bacillati</taxon>
        <taxon>Bacillota</taxon>
        <taxon>Bacilli</taxon>
        <taxon>Lactobacillales</taxon>
        <taxon>Lactobacillaceae</taxon>
        <taxon>Leuconostoc</taxon>
    </lineage>
</organism>
<evidence type="ECO:0000256" key="7">
    <source>
        <dbReference type="RuleBase" id="RU363032"/>
    </source>
</evidence>
<evidence type="ECO:0000256" key="3">
    <source>
        <dbReference type="ARBA" id="ARBA00022475"/>
    </source>
</evidence>
<dbReference type="Pfam" id="PF00528">
    <property type="entry name" value="BPD_transp_1"/>
    <property type="match status" value="1"/>
</dbReference>
<evidence type="ECO:0000256" key="2">
    <source>
        <dbReference type="ARBA" id="ARBA00022448"/>
    </source>
</evidence>
<dbReference type="OrthoDB" id="92598at2"/>
<feature type="transmembrane region" description="Helical" evidence="7">
    <location>
        <begin position="60"/>
        <end position="81"/>
    </location>
</feature>
<dbReference type="PANTHER" id="PTHR30614:SF36">
    <property type="entry name" value="ABC TRANSPORTER MEMBRANE-SPANNING PERMEASE-GLUTAMINE TRANSPORT"/>
    <property type="match status" value="1"/>
</dbReference>
<dbReference type="PROSITE" id="PS50928">
    <property type="entry name" value="ABC_TM1"/>
    <property type="match status" value="1"/>
</dbReference>
<dbReference type="Proteomes" id="UP000469952">
    <property type="component" value="Unassembled WGS sequence"/>
</dbReference>
<comment type="similarity">
    <text evidence="7">Belongs to the binding-protein-dependent transport system permease family.</text>
</comment>
<gene>
    <name evidence="8" type="ORF">GFV13_06140</name>
</gene>
<feature type="transmembrane region" description="Helical" evidence="7">
    <location>
        <begin position="195"/>
        <end position="214"/>
    </location>
</feature>
<keyword evidence="6 7" id="KW-0472">Membrane</keyword>
<keyword evidence="3" id="KW-1003">Cell membrane</keyword>
<reference evidence="8 9" key="1">
    <citation type="submission" date="2019-10" db="EMBL/GenBank/DDBJ databases">
        <title>WGS of Leuconostoc mesenteroides.</title>
        <authorList>
            <person name="Melo Bolivar J."/>
            <person name="Marino-Ramirez L."/>
            <person name="Villamil Diaz L.M."/>
        </authorList>
    </citation>
    <scope>NUCLEOTIDE SEQUENCE [LARGE SCALE GENOMIC DNA]</scope>
    <source>
        <strain evidence="8 9">M11</strain>
    </source>
</reference>
<dbReference type="RefSeq" id="WP_010284857.1">
    <property type="nucleotide sequence ID" value="NZ_BCMO01000016.1"/>
</dbReference>
<dbReference type="NCBIfam" id="TIGR01726">
    <property type="entry name" value="HEQRo_perm_3TM"/>
    <property type="match status" value="1"/>
</dbReference>
<dbReference type="GO" id="GO:0006865">
    <property type="term" value="P:amino acid transport"/>
    <property type="evidence" value="ECO:0007669"/>
    <property type="project" value="TreeGrafter"/>
</dbReference>
<comment type="subcellular location">
    <subcellularLocation>
        <location evidence="1 7">Cell membrane</location>
        <topology evidence="1 7">Multi-pass membrane protein</topology>
    </subcellularLocation>
</comment>
<protein>
    <submittedName>
        <fullName evidence="8">ABC transporter permease subunit</fullName>
    </submittedName>
</protein>
<dbReference type="EMBL" id="WIPA01000007">
    <property type="protein sequence ID" value="MQR26854.1"/>
    <property type="molecule type" value="Genomic_DNA"/>
</dbReference>
<dbReference type="PANTHER" id="PTHR30614">
    <property type="entry name" value="MEMBRANE COMPONENT OF AMINO ACID ABC TRANSPORTER"/>
    <property type="match status" value="1"/>
</dbReference>
<name>A0A843Z0V0_LEUME</name>
<evidence type="ECO:0000313" key="9">
    <source>
        <dbReference type="Proteomes" id="UP000469952"/>
    </source>
</evidence>
<keyword evidence="4 7" id="KW-0812">Transmembrane</keyword>
<dbReference type="GO" id="GO:0043190">
    <property type="term" value="C:ATP-binding cassette (ABC) transporter complex"/>
    <property type="evidence" value="ECO:0007669"/>
    <property type="project" value="InterPro"/>
</dbReference>